<protein>
    <submittedName>
        <fullName evidence="3">Uncharacterized protein</fullName>
    </submittedName>
</protein>
<dbReference type="GO" id="GO:0007264">
    <property type="term" value="P:small GTPase-mediated signal transduction"/>
    <property type="evidence" value="ECO:0007669"/>
    <property type="project" value="InterPro"/>
</dbReference>
<dbReference type="HOGENOM" id="CLU_041217_21_2_1"/>
<sequence length="120" mass="13092">MNSHVILICFAVDDPTSLENASDKWICEVQQYCPGIPIILLGCKMDLRDNTNAVEGCEVVTQQLITPEEGQAVAQKIGAKHYLECSAKTGDGVSEVFQHAARAALQVEQKKKCVKMCVVV</sequence>
<dbReference type="AlphaFoldDB" id="A0A0C2T480"/>
<reference evidence="3 4" key="1">
    <citation type="submission" date="2014-04" db="EMBL/GenBank/DDBJ databases">
        <title>Evolutionary Origins and Diversification of the Mycorrhizal Mutualists.</title>
        <authorList>
            <consortium name="DOE Joint Genome Institute"/>
            <consortium name="Mycorrhizal Genomics Consortium"/>
            <person name="Kohler A."/>
            <person name="Kuo A."/>
            <person name="Nagy L.G."/>
            <person name="Floudas D."/>
            <person name="Copeland A."/>
            <person name="Barry K.W."/>
            <person name="Cichocki N."/>
            <person name="Veneault-Fourrey C."/>
            <person name="LaButti K."/>
            <person name="Lindquist E.A."/>
            <person name="Lipzen A."/>
            <person name="Lundell T."/>
            <person name="Morin E."/>
            <person name="Murat C."/>
            <person name="Riley R."/>
            <person name="Ohm R."/>
            <person name="Sun H."/>
            <person name="Tunlid A."/>
            <person name="Henrissat B."/>
            <person name="Grigoriev I.V."/>
            <person name="Hibbett D.S."/>
            <person name="Martin F."/>
        </authorList>
    </citation>
    <scope>NUCLEOTIDE SEQUENCE [LARGE SCALE GENOMIC DNA]</scope>
    <source>
        <strain evidence="3 4">Koide BX008</strain>
    </source>
</reference>
<dbReference type="PANTHER" id="PTHR24072">
    <property type="entry name" value="RHO FAMILY GTPASE"/>
    <property type="match status" value="1"/>
</dbReference>
<organism evidence="3 4">
    <name type="scientific">Amanita muscaria (strain Koide BX008)</name>
    <dbReference type="NCBI Taxonomy" id="946122"/>
    <lineage>
        <taxon>Eukaryota</taxon>
        <taxon>Fungi</taxon>
        <taxon>Dikarya</taxon>
        <taxon>Basidiomycota</taxon>
        <taxon>Agaricomycotina</taxon>
        <taxon>Agaricomycetes</taxon>
        <taxon>Agaricomycetidae</taxon>
        <taxon>Agaricales</taxon>
        <taxon>Pluteineae</taxon>
        <taxon>Amanitaceae</taxon>
        <taxon>Amanita</taxon>
    </lineage>
</organism>
<dbReference type="STRING" id="946122.A0A0C2T480"/>
<dbReference type="Proteomes" id="UP000054549">
    <property type="component" value="Unassembled WGS sequence"/>
</dbReference>
<dbReference type="InterPro" id="IPR027417">
    <property type="entry name" value="P-loop_NTPase"/>
</dbReference>
<evidence type="ECO:0000313" key="3">
    <source>
        <dbReference type="EMBL" id="KIL61334.1"/>
    </source>
</evidence>
<proteinExistence type="predicted"/>
<dbReference type="InParanoid" id="A0A0C2T480"/>
<dbReference type="Gene3D" id="3.40.50.300">
    <property type="entry name" value="P-loop containing nucleotide triphosphate hydrolases"/>
    <property type="match status" value="1"/>
</dbReference>
<name>A0A0C2T480_AMAMK</name>
<dbReference type="GO" id="GO:0005525">
    <property type="term" value="F:GTP binding"/>
    <property type="evidence" value="ECO:0007669"/>
    <property type="project" value="UniProtKB-KW"/>
</dbReference>
<evidence type="ECO:0000313" key="4">
    <source>
        <dbReference type="Proteomes" id="UP000054549"/>
    </source>
</evidence>
<evidence type="ECO:0000256" key="2">
    <source>
        <dbReference type="ARBA" id="ARBA00023134"/>
    </source>
</evidence>
<dbReference type="PROSITE" id="PS51420">
    <property type="entry name" value="RHO"/>
    <property type="match status" value="1"/>
</dbReference>
<dbReference type="SUPFAM" id="SSF52540">
    <property type="entry name" value="P-loop containing nucleoside triphosphate hydrolases"/>
    <property type="match status" value="1"/>
</dbReference>
<dbReference type="GO" id="GO:0003924">
    <property type="term" value="F:GTPase activity"/>
    <property type="evidence" value="ECO:0007669"/>
    <property type="project" value="InterPro"/>
</dbReference>
<accession>A0A0C2T480</accession>
<evidence type="ECO:0000256" key="1">
    <source>
        <dbReference type="ARBA" id="ARBA00022741"/>
    </source>
</evidence>
<dbReference type="PROSITE" id="PS51421">
    <property type="entry name" value="RAS"/>
    <property type="match status" value="1"/>
</dbReference>
<keyword evidence="1" id="KW-0547">Nucleotide-binding</keyword>
<keyword evidence="2" id="KW-0342">GTP-binding</keyword>
<dbReference type="InterPro" id="IPR003578">
    <property type="entry name" value="Small_GTPase_Rho"/>
</dbReference>
<dbReference type="SMART" id="SM00174">
    <property type="entry name" value="RHO"/>
    <property type="match status" value="1"/>
</dbReference>
<gene>
    <name evidence="3" type="ORF">M378DRAFT_166983</name>
</gene>
<dbReference type="InterPro" id="IPR001806">
    <property type="entry name" value="Small_GTPase"/>
</dbReference>
<dbReference type="PRINTS" id="PR00449">
    <property type="entry name" value="RASTRNSFRMNG"/>
</dbReference>
<keyword evidence="4" id="KW-1185">Reference proteome</keyword>
<dbReference type="Pfam" id="PF00071">
    <property type="entry name" value="Ras"/>
    <property type="match status" value="1"/>
</dbReference>
<dbReference type="PROSITE" id="PS51419">
    <property type="entry name" value="RAB"/>
    <property type="match status" value="1"/>
</dbReference>
<dbReference type="SMART" id="SM00175">
    <property type="entry name" value="RAB"/>
    <property type="match status" value="1"/>
</dbReference>
<dbReference type="EMBL" id="KN818285">
    <property type="protein sequence ID" value="KIL61334.1"/>
    <property type="molecule type" value="Genomic_DNA"/>
</dbReference>
<dbReference type="OrthoDB" id="8830751at2759"/>